<sequence length="344" mass="37074">MPSTTPRLPRQAATSRLPARSYRTPTRRRRDTVALRNLHNLCRGSIVIRSSPATALNCSQKREPNRATHPERAAAEEGETREELQDGGDGRGRGRRAADGRAAHAPGLHGGVPPPVRPTPDPLRPPPPQLAAPTHVGFQWLRDSVRAVDAAGPGAVVAGHDAAGRAAAVAAAFAAGPQGGRRWRWIRSTAGVEAAAAVAGQPRGGRRQGQAAAARDPDVGRRRRAAVPVRGVRGRAQVPERRRAAHGPRRAAARSGPGVRRVRCRRRRWPRRWRCGGRRIRRPSRARCRGAAASTRTMRCSRSRRSARTRRPAPPPTARSRCTARSSVASASAASRSLPGTSRR</sequence>
<keyword evidence="3" id="KW-1185">Reference proteome</keyword>
<evidence type="ECO:0000313" key="3">
    <source>
        <dbReference type="Proteomes" id="UP000007305"/>
    </source>
</evidence>
<dbReference type="Proteomes" id="UP000007305">
    <property type="component" value="Chromosome 4"/>
</dbReference>
<dbReference type="Gramene" id="Zm00001eb200650_T002">
    <property type="protein sequence ID" value="Zm00001eb200650_P002"/>
    <property type="gene ID" value="Zm00001eb200650"/>
</dbReference>
<feature type="compositionally biased region" description="Basic and acidic residues" evidence="1">
    <location>
        <begin position="81"/>
        <end position="102"/>
    </location>
</feature>
<proteinExistence type="predicted"/>
<feature type="region of interest" description="Disordered" evidence="1">
    <location>
        <begin position="56"/>
        <end position="133"/>
    </location>
</feature>
<dbReference type="EnsemblPlants" id="Zm00001eb200650_T002">
    <property type="protein sequence ID" value="Zm00001eb200650_P002"/>
    <property type="gene ID" value="Zm00001eb200650"/>
</dbReference>
<reference evidence="2" key="3">
    <citation type="submission" date="2021-05" db="UniProtKB">
        <authorList>
            <consortium name="EnsemblPlants"/>
        </authorList>
    </citation>
    <scope>IDENTIFICATION</scope>
    <source>
        <strain evidence="2">cv. B73</strain>
    </source>
</reference>
<feature type="compositionally biased region" description="Low complexity" evidence="1">
    <location>
        <begin position="226"/>
        <end position="236"/>
    </location>
</feature>
<accession>A0A804P0V0</accession>
<name>A0A804P0V0_MAIZE</name>
<dbReference type="OrthoDB" id="1929599at2759"/>
<reference evidence="3" key="1">
    <citation type="journal article" date="2009" name="Science">
        <title>The B73 maize genome: complexity, diversity, and dynamics.</title>
        <authorList>
            <person name="Schnable P.S."/>
            <person name="Ware D."/>
            <person name="Fulton R.S."/>
            <person name="Stein J.C."/>
            <person name="Wei F."/>
            <person name="Pasternak S."/>
            <person name="Liang C."/>
            <person name="Zhang J."/>
            <person name="Fulton L."/>
            <person name="Graves T.A."/>
            <person name="Minx P."/>
            <person name="Reily A.D."/>
            <person name="Courtney L."/>
            <person name="Kruchowski S.S."/>
            <person name="Tomlinson C."/>
            <person name="Strong C."/>
            <person name="Delehaunty K."/>
            <person name="Fronick C."/>
            <person name="Courtney B."/>
            <person name="Rock S.M."/>
            <person name="Belter E."/>
            <person name="Du F."/>
            <person name="Kim K."/>
            <person name="Abbott R.M."/>
            <person name="Cotton M."/>
            <person name="Levy A."/>
            <person name="Marchetto P."/>
            <person name="Ochoa K."/>
            <person name="Jackson S.M."/>
            <person name="Gillam B."/>
            <person name="Chen W."/>
            <person name="Yan L."/>
            <person name="Higginbotham J."/>
            <person name="Cardenas M."/>
            <person name="Waligorski J."/>
            <person name="Applebaum E."/>
            <person name="Phelps L."/>
            <person name="Falcone J."/>
            <person name="Kanchi K."/>
            <person name="Thane T."/>
            <person name="Scimone A."/>
            <person name="Thane N."/>
            <person name="Henke J."/>
            <person name="Wang T."/>
            <person name="Ruppert J."/>
            <person name="Shah N."/>
            <person name="Rotter K."/>
            <person name="Hodges J."/>
            <person name="Ingenthron E."/>
            <person name="Cordes M."/>
            <person name="Kohlberg S."/>
            <person name="Sgro J."/>
            <person name="Delgado B."/>
            <person name="Mead K."/>
            <person name="Chinwalla A."/>
            <person name="Leonard S."/>
            <person name="Crouse K."/>
            <person name="Collura K."/>
            <person name="Kudrna D."/>
            <person name="Currie J."/>
            <person name="He R."/>
            <person name="Angelova A."/>
            <person name="Rajasekar S."/>
            <person name="Mueller T."/>
            <person name="Lomeli R."/>
            <person name="Scara G."/>
            <person name="Ko A."/>
            <person name="Delaney K."/>
            <person name="Wissotski M."/>
            <person name="Lopez G."/>
            <person name="Campos D."/>
            <person name="Braidotti M."/>
            <person name="Ashley E."/>
            <person name="Golser W."/>
            <person name="Kim H."/>
            <person name="Lee S."/>
            <person name="Lin J."/>
            <person name="Dujmic Z."/>
            <person name="Kim W."/>
            <person name="Talag J."/>
            <person name="Zuccolo A."/>
            <person name="Fan C."/>
            <person name="Sebastian A."/>
            <person name="Kramer M."/>
            <person name="Spiegel L."/>
            <person name="Nascimento L."/>
            <person name="Zutavern T."/>
            <person name="Miller B."/>
            <person name="Ambroise C."/>
            <person name="Muller S."/>
            <person name="Spooner W."/>
            <person name="Narechania A."/>
            <person name="Ren L."/>
            <person name="Wei S."/>
            <person name="Kumari S."/>
            <person name="Faga B."/>
            <person name="Levy M.J."/>
            <person name="McMahan L."/>
            <person name="Van Buren P."/>
            <person name="Vaughn M.W."/>
            <person name="Ying K."/>
            <person name="Yeh C.-T."/>
            <person name="Emrich S.J."/>
            <person name="Jia Y."/>
            <person name="Kalyanaraman A."/>
            <person name="Hsia A.-P."/>
            <person name="Barbazuk W.B."/>
            <person name="Baucom R.S."/>
            <person name="Brutnell T.P."/>
            <person name="Carpita N.C."/>
            <person name="Chaparro C."/>
            <person name="Chia J.-M."/>
            <person name="Deragon J.-M."/>
            <person name="Estill J.C."/>
            <person name="Fu Y."/>
            <person name="Jeddeloh J.A."/>
            <person name="Han Y."/>
            <person name="Lee H."/>
            <person name="Li P."/>
            <person name="Lisch D.R."/>
            <person name="Liu S."/>
            <person name="Liu Z."/>
            <person name="Nagel D.H."/>
            <person name="McCann M.C."/>
            <person name="SanMiguel P."/>
            <person name="Myers A.M."/>
            <person name="Nettleton D."/>
            <person name="Nguyen J."/>
            <person name="Penning B.W."/>
            <person name="Ponnala L."/>
            <person name="Schneider K.L."/>
            <person name="Schwartz D.C."/>
            <person name="Sharma A."/>
            <person name="Soderlund C."/>
            <person name="Springer N.M."/>
            <person name="Sun Q."/>
            <person name="Wang H."/>
            <person name="Waterman M."/>
            <person name="Westerman R."/>
            <person name="Wolfgruber T.K."/>
            <person name="Yang L."/>
            <person name="Yu Y."/>
            <person name="Zhang L."/>
            <person name="Zhou S."/>
            <person name="Zhu Q."/>
            <person name="Bennetzen J.L."/>
            <person name="Dawe R.K."/>
            <person name="Jiang J."/>
            <person name="Jiang N."/>
            <person name="Presting G.G."/>
            <person name="Wessler S.R."/>
            <person name="Aluru S."/>
            <person name="Martienssen R.A."/>
            <person name="Clifton S.W."/>
            <person name="McCombie W.R."/>
            <person name="Wing R.A."/>
            <person name="Wilson R.K."/>
        </authorList>
    </citation>
    <scope>NUCLEOTIDE SEQUENCE [LARGE SCALE GENOMIC DNA]</scope>
    <source>
        <strain evidence="3">cv. B73</strain>
    </source>
</reference>
<evidence type="ECO:0000313" key="2">
    <source>
        <dbReference type="EnsemblPlants" id="Zm00001eb200650_P002"/>
    </source>
</evidence>
<feature type="compositionally biased region" description="Pro residues" evidence="1">
    <location>
        <begin position="112"/>
        <end position="130"/>
    </location>
</feature>
<feature type="compositionally biased region" description="Basic residues" evidence="1">
    <location>
        <begin position="243"/>
        <end position="252"/>
    </location>
</feature>
<feature type="compositionally biased region" description="Low complexity" evidence="1">
    <location>
        <begin position="289"/>
        <end position="298"/>
    </location>
</feature>
<feature type="region of interest" description="Disordered" evidence="1">
    <location>
        <begin position="281"/>
        <end position="344"/>
    </location>
</feature>
<feature type="compositionally biased region" description="Basic and acidic residues" evidence="1">
    <location>
        <begin position="60"/>
        <end position="75"/>
    </location>
</feature>
<feature type="compositionally biased region" description="Basic residues" evidence="1">
    <location>
        <begin position="299"/>
        <end position="311"/>
    </location>
</feature>
<reference evidence="2" key="2">
    <citation type="submission" date="2019-07" db="EMBL/GenBank/DDBJ databases">
        <authorList>
            <person name="Seetharam A."/>
            <person name="Woodhouse M."/>
            <person name="Cannon E."/>
        </authorList>
    </citation>
    <scope>NUCLEOTIDE SEQUENCE [LARGE SCALE GENOMIC DNA]</scope>
    <source>
        <strain evidence="2">cv. B73</strain>
    </source>
</reference>
<protein>
    <submittedName>
        <fullName evidence="2">Uncharacterized protein</fullName>
    </submittedName>
</protein>
<feature type="region of interest" description="Disordered" evidence="1">
    <location>
        <begin position="199"/>
        <end position="263"/>
    </location>
</feature>
<evidence type="ECO:0000256" key="1">
    <source>
        <dbReference type="SAM" id="MobiDB-lite"/>
    </source>
</evidence>
<dbReference type="AlphaFoldDB" id="A0A804P0V0"/>
<feature type="compositionally biased region" description="Low complexity" evidence="1">
    <location>
        <begin position="318"/>
        <end position="337"/>
    </location>
</feature>
<gene>
    <name evidence="2" type="primary">LOC103654541</name>
</gene>
<organism evidence="2 3">
    <name type="scientific">Zea mays</name>
    <name type="common">Maize</name>
    <dbReference type="NCBI Taxonomy" id="4577"/>
    <lineage>
        <taxon>Eukaryota</taxon>
        <taxon>Viridiplantae</taxon>
        <taxon>Streptophyta</taxon>
        <taxon>Embryophyta</taxon>
        <taxon>Tracheophyta</taxon>
        <taxon>Spermatophyta</taxon>
        <taxon>Magnoliopsida</taxon>
        <taxon>Liliopsida</taxon>
        <taxon>Poales</taxon>
        <taxon>Poaceae</taxon>
        <taxon>PACMAD clade</taxon>
        <taxon>Panicoideae</taxon>
        <taxon>Andropogonodae</taxon>
        <taxon>Andropogoneae</taxon>
        <taxon>Tripsacinae</taxon>
        <taxon>Zea</taxon>
    </lineage>
</organism>
<feature type="region of interest" description="Disordered" evidence="1">
    <location>
        <begin position="1"/>
        <end position="31"/>
    </location>
</feature>